<dbReference type="PROSITE" id="PS51257">
    <property type="entry name" value="PROKAR_LIPOPROTEIN"/>
    <property type="match status" value="1"/>
</dbReference>
<dbReference type="RefSeq" id="WP_163492197.1">
    <property type="nucleotide sequence ID" value="NZ_JACVEL010000010.1"/>
</dbReference>
<proteinExistence type="predicted"/>
<protein>
    <recommendedName>
        <fullName evidence="3">Lipoprotein</fullName>
    </recommendedName>
</protein>
<dbReference type="EMBL" id="JACVEL010000010">
    <property type="protein sequence ID" value="MBC9813392.1"/>
    <property type="molecule type" value="Genomic_DNA"/>
</dbReference>
<evidence type="ECO:0008006" key="3">
    <source>
        <dbReference type="Google" id="ProtNLM"/>
    </source>
</evidence>
<gene>
    <name evidence="1" type="ORF">H9Y05_13015</name>
</gene>
<evidence type="ECO:0000313" key="2">
    <source>
        <dbReference type="Proteomes" id="UP000652681"/>
    </source>
</evidence>
<sequence length="295" mass="33248">MKITHYLCGIGLLTGTLLSCSSDPPKKDHITVEQDESENSLTTNFDGKIFSIPSPILTMLLLKKVNPVFQSELLNPSSKVDRYQTEHKRALLLGVYGADLGYASIYKDKKNILDYLVVVEKLTNSLGLDASFDQRFIDRYQKNTNNSDSMLYIVSDAFKNADLFLKNGQRKSVSALILAGGWTESMHFATALAEKKPQNQELLERIGDQKQTLATLIALLEENNKASSNDELIRYYKELSVIFQAIKVNYEYNQPETDAEKKTTTLKHTVSFEINTETLKAITEKITAIRQHIIG</sequence>
<dbReference type="Proteomes" id="UP000652681">
    <property type="component" value="Unassembled WGS sequence"/>
</dbReference>
<accession>A0A8J6PDP4</accession>
<comment type="caution">
    <text evidence="1">The sequence shown here is derived from an EMBL/GenBank/DDBJ whole genome shotgun (WGS) entry which is preliminary data.</text>
</comment>
<dbReference type="AlphaFoldDB" id="A0A8J6PDP4"/>
<organism evidence="1 2">
    <name type="scientific">Taishania pollutisoli</name>
    <dbReference type="NCBI Taxonomy" id="2766479"/>
    <lineage>
        <taxon>Bacteria</taxon>
        <taxon>Pseudomonadati</taxon>
        <taxon>Bacteroidota</taxon>
        <taxon>Flavobacteriia</taxon>
        <taxon>Flavobacteriales</taxon>
        <taxon>Crocinitomicaceae</taxon>
        <taxon>Taishania</taxon>
    </lineage>
</organism>
<keyword evidence="2" id="KW-1185">Reference proteome</keyword>
<name>A0A8J6PDP4_9FLAO</name>
<evidence type="ECO:0000313" key="1">
    <source>
        <dbReference type="EMBL" id="MBC9813392.1"/>
    </source>
</evidence>
<reference evidence="1" key="1">
    <citation type="submission" date="2020-09" db="EMBL/GenBank/DDBJ databases">
        <title>Taishania pollutisoli gen. nov., sp. nov., Isolated from Tetrabromobisphenol A-Contaminated Soil.</title>
        <authorList>
            <person name="Chen Q."/>
        </authorList>
    </citation>
    <scope>NUCLEOTIDE SEQUENCE</scope>
    <source>
        <strain evidence="1">CZZ-1</strain>
    </source>
</reference>